<evidence type="ECO:0000256" key="1">
    <source>
        <dbReference type="SAM" id="MobiDB-lite"/>
    </source>
</evidence>
<reference evidence="3" key="3">
    <citation type="submission" date="2016-03" db="UniProtKB">
        <authorList>
            <consortium name="EnsemblProtists"/>
        </authorList>
    </citation>
    <scope>IDENTIFICATION</scope>
</reference>
<evidence type="ECO:0000313" key="4">
    <source>
        <dbReference type="Proteomes" id="UP000011087"/>
    </source>
</evidence>
<proteinExistence type="predicted"/>
<dbReference type="HOGENOM" id="CLU_629225_0_0_1"/>
<sequence>MAEESETNNPNQENPSGNAHMENEDRQKYLQRLERKIQLECERTKARAERFGVEYIEPKVETILSLPELFWYKRLKNPEQDYEPELIKNRKKLEEMDNNPPEMPSEAPVVGEALDPDYEIRDREYTEKLLEKVAQAYRSARARAERFNIPFTEPRLDVILTKTEFRKYMSATGGRNPLAAEAAPVAGIDTLTDEEKARQKARAERFKALAEAEGLPFEDPISKEEEAEQRKKEIETRAAKFGIELNAFPYGEDLGVEFCCPRRDPKPEEEEFEVLKDTLHCYGVDRLSTDEIMKNGITYPVLIRQATSLDKKDGKAQKSKRLWLKRRGAMPPPPRPSPEQQQIPSEPAPVIDLRDTLGKIRERKSKRQAARSHPYKKEDEEKEVHMMDSEEADRIMNAAAGDEGGDENVKDAGEEEELDDEVVMKEAEALIESMNE</sequence>
<gene>
    <name evidence="2" type="ORF">GUITHDRAFT_109498</name>
</gene>
<feature type="compositionally biased region" description="Basic and acidic residues" evidence="1">
    <location>
        <begin position="375"/>
        <end position="394"/>
    </location>
</feature>
<feature type="region of interest" description="Disordered" evidence="1">
    <location>
        <begin position="309"/>
        <end position="421"/>
    </location>
</feature>
<evidence type="ECO:0000313" key="2">
    <source>
        <dbReference type="EMBL" id="EKX44719.1"/>
    </source>
</evidence>
<protein>
    <submittedName>
        <fullName evidence="2 3">Uncharacterized protein</fullName>
    </submittedName>
</protein>
<dbReference type="PaxDb" id="55529-EKX44719"/>
<feature type="compositionally biased region" description="Low complexity" evidence="1">
    <location>
        <begin position="338"/>
        <end position="349"/>
    </location>
</feature>
<feature type="compositionally biased region" description="Basic residues" evidence="1">
    <location>
        <begin position="317"/>
        <end position="328"/>
    </location>
</feature>
<feature type="compositionally biased region" description="Polar residues" evidence="1">
    <location>
        <begin position="7"/>
        <end position="17"/>
    </location>
</feature>
<dbReference type="KEGG" id="gtt:GUITHDRAFT_109498"/>
<reference evidence="2 4" key="1">
    <citation type="journal article" date="2012" name="Nature">
        <title>Algal genomes reveal evolutionary mosaicism and the fate of nucleomorphs.</title>
        <authorList>
            <consortium name="DOE Joint Genome Institute"/>
            <person name="Curtis B.A."/>
            <person name="Tanifuji G."/>
            <person name="Burki F."/>
            <person name="Gruber A."/>
            <person name="Irimia M."/>
            <person name="Maruyama S."/>
            <person name="Arias M.C."/>
            <person name="Ball S.G."/>
            <person name="Gile G.H."/>
            <person name="Hirakawa Y."/>
            <person name="Hopkins J.F."/>
            <person name="Kuo A."/>
            <person name="Rensing S.A."/>
            <person name="Schmutz J."/>
            <person name="Symeonidi A."/>
            <person name="Elias M."/>
            <person name="Eveleigh R.J."/>
            <person name="Herman E.K."/>
            <person name="Klute M.J."/>
            <person name="Nakayama T."/>
            <person name="Obornik M."/>
            <person name="Reyes-Prieto A."/>
            <person name="Armbrust E.V."/>
            <person name="Aves S.J."/>
            <person name="Beiko R.G."/>
            <person name="Coutinho P."/>
            <person name="Dacks J.B."/>
            <person name="Durnford D.G."/>
            <person name="Fast N.M."/>
            <person name="Green B.R."/>
            <person name="Grisdale C.J."/>
            <person name="Hempel F."/>
            <person name="Henrissat B."/>
            <person name="Hoppner M.P."/>
            <person name="Ishida K."/>
            <person name="Kim E."/>
            <person name="Koreny L."/>
            <person name="Kroth P.G."/>
            <person name="Liu Y."/>
            <person name="Malik S.B."/>
            <person name="Maier U.G."/>
            <person name="McRose D."/>
            <person name="Mock T."/>
            <person name="Neilson J.A."/>
            <person name="Onodera N.T."/>
            <person name="Poole A.M."/>
            <person name="Pritham E.J."/>
            <person name="Richards T.A."/>
            <person name="Rocap G."/>
            <person name="Roy S.W."/>
            <person name="Sarai C."/>
            <person name="Schaack S."/>
            <person name="Shirato S."/>
            <person name="Slamovits C.H."/>
            <person name="Spencer D.F."/>
            <person name="Suzuki S."/>
            <person name="Worden A.Z."/>
            <person name="Zauner S."/>
            <person name="Barry K."/>
            <person name="Bell C."/>
            <person name="Bharti A.K."/>
            <person name="Crow J.A."/>
            <person name="Grimwood J."/>
            <person name="Kramer R."/>
            <person name="Lindquist E."/>
            <person name="Lucas S."/>
            <person name="Salamov A."/>
            <person name="McFadden G.I."/>
            <person name="Lane C.E."/>
            <person name="Keeling P.J."/>
            <person name="Gray M.W."/>
            <person name="Grigoriev I.V."/>
            <person name="Archibald J.M."/>
        </authorList>
    </citation>
    <scope>NUCLEOTIDE SEQUENCE</scope>
    <source>
        <strain evidence="2 4">CCMP2712</strain>
    </source>
</reference>
<feature type="region of interest" description="Disordered" evidence="1">
    <location>
        <begin position="1"/>
        <end position="28"/>
    </location>
</feature>
<reference evidence="4" key="2">
    <citation type="submission" date="2012-11" db="EMBL/GenBank/DDBJ databases">
        <authorList>
            <person name="Kuo A."/>
            <person name="Curtis B.A."/>
            <person name="Tanifuji G."/>
            <person name="Burki F."/>
            <person name="Gruber A."/>
            <person name="Irimia M."/>
            <person name="Maruyama S."/>
            <person name="Arias M.C."/>
            <person name="Ball S.G."/>
            <person name="Gile G.H."/>
            <person name="Hirakawa Y."/>
            <person name="Hopkins J.F."/>
            <person name="Rensing S.A."/>
            <person name="Schmutz J."/>
            <person name="Symeonidi A."/>
            <person name="Elias M."/>
            <person name="Eveleigh R.J."/>
            <person name="Herman E.K."/>
            <person name="Klute M.J."/>
            <person name="Nakayama T."/>
            <person name="Obornik M."/>
            <person name="Reyes-Prieto A."/>
            <person name="Armbrust E.V."/>
            <person name="Aves S.J."/>
            <person name="Beiko R.G."/>
            <person name="Coutinho P."/>
            <person name="Dacks J.B."/>
            <person name="Durnford D.G."/>
            <person name="Fast N.M."/>
            <person name="Green B.R."/>
            <person name="Grisdale C."/>
            <person name="Hempe F."/>
            <person name="Henrissat B."/>
            <person name="Hoppner M.P."/>
            <person name="Ishida K.-I."/>
            <person name="Kim E."/>
            <person name="Koreny L."/>
            <person name="Kroth P.G."/>
            <person name="Liu Y."/>
            <person name="Malik S.-B."/>
            <person name="Maier U.G."/>
            <person name="McRose D."/>
            <person name="Mock T."/>
            <person name="Neilson J.A."/>
            <person name="Onodera N.T."/>
            <person name="Poole A.M."/>
            <person name="Pritham E.J."/>
            <person name="Richards T.A."/>
            <person name="Rocap G."/>
            <person name="Roy S.W."/>
            <person name="Sarai C."/>
            <person name="Schaack S."/>
            <person name="Shirato S."/>
            <person name="Slamovits C.H."/>
            <person name="Spencer D.F."/>
            <person name="Suzuki S."/>
            <person name="Worden A.Z."/>
            <person name="Zauner S."/>
            <person name="Barry K."/>
            <person name="Bell C."/>
            <person name="Bharti A.K."/>
            <person name="Crow J.A."/>
            <person name="Grimwood J."/>
            <person name="Kramer R."/>
            <person name="Lindquist E."/>
            <person name="Lucas S."/>
            <person name="Salamov A."/>
            <person name="McFadden G.I."/>
            <person name="Lane C.E."/>
            <person name="Keeling P.J."/>
            <person name="Gray M.W."/>
            <person name="Grigoriev I.V."/>
            <person name="Archibald J.M."/>
        </authorList>
    </citation>
    <scope>NUCLEOTIDE SEQUENCE</scope>
    <source>
        <strain evidence="4">CCMP2712</strain>
    </source>
</reference>
<accession>L1J9E2</accession>
<feature type="compositionally biased region" description="Basic residues" evidence="1">
    <location>
        <begin position="361"/>
        <end position="374"/>
    </location>
</feature>
<evidence type="ECO:0000313" key="3">
    <source>
        <dbReference type="EnsemblProtists" id="EKX44719"/>
    </source>
</evidence>
<organism evidence="2">
    <name type="scientific">Guillardia theta (strain CCMP2712)</name>
    <name type="common">Cryptophyte</name>
    <dbReference type="NCBI Taxonomy" id="905079"/>
    <lineage>
        <taxon>Eukaryota</taxon>
        <taxon>Cryptophyceae</taxon>
        <taxon>Pyrenomonadales</taxon>
        <taxon>Geminigeraceae</taxon>
        <taxon>Guillardia</taxon>
    </lineage>
</organism>
<keyword evidence="4" id="KW-1185">Reference proteome</keyword>
<dbReference type="Proteomes" id="UP000011087">
    <property type="component" value="Unassembled WGS sequence"/>
</dbReference>
<dbReference type="EMBL" id="JH993003">
    <property type="protein sequence ID" value="EKX44719.1"/>
    <property type="molecule type" value="Genomic_DNA"/>
</dbReference>
<dbReference type="EnsemblProtists" id="EKX44719">
    <property type="protein sequence ID" value="EKX44719"/>
    <property type="gene ID" value="GUITHDRAFT_109498"/>
</dbReference>
<dbReference type="GeneID" id="17301236"/>
<name>L1J9E2_GUITC</name>
<dbReference type="RefSeq" id="XP_005831699.1">
    <property type="nucleotide sequence ID" value="XM_005831642.1"/>
</dbReference>
<dbReference type="AlphaFoldDB" id="L1J9E2"/>
<dbReference type="OrthoDB" id="10607969at2759"/>